<dbReference type="InterPro" id="IPR025711">
    <property type="entry name" value="PepSY"/>
</dbReference>
<feature type="domain" description="PepSY" evidence="1">
    <location>
        <begin position="127"/>
        <end position="185"/>
    </location>
</feature>
<protein>
    <submittedName>
        <fullName evidence="2">PepSY domain-containing protein</fullName>
    </submittedName>
</protein>
<accession>A0ABS6T881</accession>
<evidence type="ECO:0000313" key="3">
    <source>
        <dbReference type="Proteomes" id="UP000774130"/>
    </source>
</evidence>
<evidence type="ECO:0000313" key="2">
    <source>
        <dbReference type="EMBL" id="MBV7389054.1"/>
    </source>
</evidence>
<name>A0ABS6T881_9ENTE</name>
<gene>
    <name evidence="2" type="ORF">KUA55_00055</name>
</gene>
<proteinExistence type="predicted"/>
<dbReference type="EMBL" id="JAHUZB010000001">
    <property type="protein sequence ID" value="MBV7389054.1"/>
    <property type="molecule type" value="Genomic_DNA"/>
</dbReference>
<reference evidence="2 3" key="1">
    <citation type="submission" date="2021-06" db="EMBL/GenBank/DDBJ databases">
        <title>Enterococcus alishanensis sp. nov., a novel lactic acid bacterium isolated from fresh coffee beans.</title>
        <authorList>
            <person name="Chen Y.-S."/>
        </authorList>
    </citation>
    <scope>NUCLEOTIDE SEQUENCE [LARGE SCALE GENOMIC DNA]</scope>
    <source>
        <strain evidence="2 3">ALS3</strain>
    </source>
</reference>
<dbReference type="Pfam" id="PF03413">
    <property type="entry name" value="PepSY"/>
    <property type="match status" value="2"/>
</dbReference>
<organism evidence="2 3">
    <name type="scientific">Enterococcus alishanensis</name>
    <dbReference type="NCBI Taxonomy" id="1303817"/>
    <lineage>
        <taxon>Bacteria</taxon>
        <taxon>Bacillati</taxon>
        <taxon>Bacillota</taxon>
        <taxon>Bacilli</taxon>
        <taxon>Lactobacillales</taxon>
        <taxon>Enterococcaceae</taxon>
        <taxon>Enterococcus</taxon>
    </lineage>
</organism>
<keyword evidence="3" id="KW-1185">Reference proteome</keyword>
<comment type="caution">
    <text evidence="2">The sequence shown here is derived from an EMBL/GenBank/DDBJ whole genome shotgun (WGS) entry which is preliminary data.</text>
</comment>
<dbReference type="Proteomes" id="UP000774130">
    <property type="component" value="Unassembled WGS sequence"/>
</dbReference>
<dbReference type="RefSeq" id="WP_218324127.1">
    <property type="nucleotide sequence ID" value="NZ_JAHUZB010000001.1"/>
</dbReference>
<evidence type="ECO:0000259" key="1">
    <source>
        <dbReference type="Pfam" id="PF03413"/>
    </source>
</evidence>
<feature type="domain" description="PepSY" evidence="1">
    <location>
        <begin position="46"/>
        <end position="105"/>
    </location>
</feature>
<sequence>MIKHTKKIIAGVAAVAVAGIAGGLVYANSNASETKQMATVNTSQIKVTQEEAIEQFNQQFEGKELNQVELEVSRAGYVYTVEGFDDTTDYTLKIDAQTGSVVGHETDPKDQEDMLEAEYTLNLDGIITRDEASKIAEDQAKRGEAKEWALDQTSTDGTTWEVKVIDGTYETEVTINALTGDVVGVDVDDEAYDD</sequence>